<sequence length="148" mass="16313">MFSLSPAVSEDKSNHPALRRRPGHLKNDRCYSSDTEVRVLMAITPPEGGMYRHRERGDPRLSKNFPLTATKAGLRRLGSLEGRGGSEISAVGGPIILANRSPFPSALREGYSRGWGKSPPMLGESNSCRIVPKRSGFKEARRKKSPRN</sequence>
<reference evidence="2 3" key="1">
    <citation type="journal article" date="2019" name="Sci. Rep.">
        <title>Orb-weaving spider Araneus ventricosus genome elucidates the spidroin gene catalogue.</title>
        <authorList>
            <person name="Kono N."/>
            <person name="Nakamura H."/>
            <person name="Ohtoshi R."/>
            <person name="Moran D.A.P."/>
            <person name="Shinohara A."/>
            <person name="Yoshida Y."/>
            <person name="Fujiwara M."/>
            <person name="Mori M."/>
            <person name="Tomita M."/>
            <person name="Arakawa K."/>
        </authorList>
    </citation>
    <scope>NUCLEOTIDE SEQUENCE [LARGE SCALE GENOMIC DNA]</scope>
</reference>
<evidence type="ECO:0000313" key="2">
    <source>
        <dbReference type="EMBL" id="GBM47255.1"/>
    </source>
</evidence>
<evidence type="ECO:0000313" key="3">
    <source>
        <dbReference type="Proteomes" id="UP000499080"/>
    </source>
</evidence>
<evidence type="ECO:0000256" key="1">
    <source>
        <dbReference type="SAM" id="MobiDB-lite"/>
    </source>
</evidence>
<feature type="region of interest" description="Disordered" evidence="1">
    <location>
        <begin position="1"/>
        <end position="29"/>
    </location>
</feature>
<dbReference type="EMBL" id="BGPR01001171">
    <property type="protein sequence ID" value="GBM47255.1"/>
    <property type="molecule type" value="Genomic_DNA"/>
</dbReference>
<keyword evidence="3" id="KW-1185">Reference proteome</keyword>
<proteinExistence type="predicted"/>
<comment type="caution">
    <text evidence="2">The sequence shown here is derived from an EMBL/GenBank/DDBJ whole genome shotgun (WGS) entry which is preliminary data.</text>
</comment>
<accession>A0A4Y2G3I6</accession>
<name>A0A4Y2G3I6_ARAVE</name>
<protein>
    <submittedName>
        <fullName evidence="2">Uncharacterized protein</fullName>
    </submittedName>
</protein>
<dbReference type="Proteomes" id="UP000499080">
    <property type="component" value="Unassembled WGS sequence"/>
</dbReference>
<feature type="region of interest" description="Disordered" evidence="1">
    <location>
        <begin position="114"/>
        <end position="148"/>
    </location>
</feature>
<organism evidence="2 3">
    <name type="scientific">Araneus ventricosus</name>
    <name type="common">Orbweaver spider</name>
    <name type="synonym">Epeira ventricosa</name>
    <dbReference type="NCBI Taxonomy" id="182803"/>
    <lineage>
        <taxon>Eukaryota</taxon>
        <taxon>Metazoa</taxon>
        <taxon>Ecdysozoa</taxon>
        <taxon>Arthropoda</taxon>
        <taxon>Chelicerata</taxon>
        <taxon>Arachnida</taxon>
        <taxon>Araneae</taxon>
        <taxon>Araneomorphae</taxon>
        <taxon>Entelegynae</taxon>
        <taxon>Araneoidea</taxon>
        <taxon>Araneidae</taxon>
        <taxon>Araneus</taxon>
    </lineage>
</organism>
<dbReference type="AlphaFoldDB" id="A0A4Y2G3I6"/>
<gene>
    <name evidence="2" type="ORF">AVEN_136848_1</name>
</gene>